<organism evidence="2 3">
    <name type="scientific">Symbiodinium microadriaticum</name>
    <name type="common">Dinoflagellate</name>
    <name type="synonym">Zooxanthella microadriatica</name>
    <dbReference type="NCBI Taxonomy" id="2951"/>
    <lineage>
        <taxon>Eukaryota</taxon>
        <taxon>Sar</taxon>
        <taxon>Alveolata</taxon>
        <taxon>Dinophyceae</taxon>
        <taxon>Suessiales</taxon>
        <taxon>Symbiodiniaceae</taxon>
        <taxon>Symbiodinium</taxon>
    </lineage>
</organism>
<sequence length="118" mass="13339">MLFVFLLALLLGFCSRLSSGETRQRLLHAVGSRARLEIPMPHENRGPPSRRVDPCNLRPEELEALDVLEASYAQEFVRLRRLLRSLDQEIPTAIAADRSPSYCDRFRVDGDDMQGGDA</sequence>
<feature type="chain" id="PRO_5012615817" evidence="1">
    <location>
        <begin position="21"/>
        <end position="118"/>
    </location>
</feature>
<evidence type="ECO:0000313" key="3">
    <source>
        <dbReference type="Proteomes" id="UP000186817"/>
    </source>
</evidence>
<evidence type="ECO:0000313" key="2">
    <source>
        <dbReference type="EMBL" id="OLQ04396.1"/>
    </source>
</evidence>
<accession>A0A1Q9EAE4</accession>
<name>A0A1Q9EAE4_SYMMI</name>
<proteinExistence type="predicted"/>
<comment type="caution">
    <text evidence="2">The sequence shown here is derived from an EMBL/GenBank/DDBJ whole genome shotgun (WGS) entry which is preliminary data.</text>
</comment>
<dbReference type="Proteomes" id="UP000186817">
    <property type="component" value="Unassembled WGS sequence"/>
</dbReference>
<keyword evidence="1" id="KW-0732">Signal</keyword>
<evidence type="ECO:0000256" key="1">
    <source>
        <dbReference type="SAM" id="SignalP"/>
    </source>
</evidence>
<dbReference type="AlphaFoldDB" id="A0A1Q9EAE4"/>
<reference evidence="2 3" key="1">
    <citation type="submission" date="2016-02" db="EMBL/GenBank/DDBJ databases">
        <title>Genome analysis of coral dinoflagellate symbionts highlights evolutionary adaptations to a symbiotic lifestyle.</title>
        <authorList>
            <person name="Aranda M."/>
            <person name="Li Y."/>
            <person name="Liew Y.J."/>
            <person name="Baumgarten S."/>
            <person name="Simakov O."/>
            <person name="Wilson M."/>
            <person name="Piel J."/>
            <person name="Ashoor H."/>
            <person name="Bougouffa S."/>
            <person name="Bajic V.B."/>
            <person name="Ryu T."/>
            <person name="Ravasi T."/>
            <person name="Bayer T."/>
            <person name="Micklem G."/>
            <person name="Kim H."/>
            <person name="Bhak J."/>
            <person name="Lajeunesse T.C."/>
            <person name="Voolstra C.R."/>
        </authorList>
    </citation>
    <scope>NUCLEOTIDE SEQUENCE [LARGE SCALE GENOMIC DNA]</scope>
    <source>
        <strain evidence="2 3">CCMP2467</strain>
    </source>
</reference>
<feature type="signal peptide" evidence="1">
    <location>
        <begin position="1"/>
        <end position="20"/>
    </location>
</feature>
<keyword evidence="3" id="KW-1185">Reference proteome</keyword>
<dbReference type="EMBL" id="LSRX01000212">
    <property type="protein sequence ID" value="OLQ04396.1"/>
    <property type="molecule type" value="Genomic_DNA"/>
</dbReference>
<gene>
    <name evidence="2" type="ORF">AK812_SmicGene12538</name>
</gene>
<dbReference type="OrthoDB" id="463868at2759"/>
<protein>
    <submittedName>
        <fullName evidence="2">Uncharacterized protein</fullName>
    </submittedName>
</protein>